<dbReference type="Pfam" id="PF07727">
    <property type="entry name" value="RVT_2"/>
    <property type="match status" value="1"/>
</dbReference>
<evidence type="ECO:0000259" key="1">
    <source>
        <dbReference type="Pfam" id="PF07727"/>
    </source>
</evidence>
<dbReference type="PANTHER" id="PTHR11439:SF483">
    <property type="entry name" value="PEPTIDE SYNTHASE GLIP-LIKE, PUTATIVE (AFU_ORTHOLOGUE AFUA_3G12920)-RELATED"/>
    <property type="match status" value="1"/>
</dbReference>
<evidence type="ECO:0000313" key="3">
    <source>
        <dbReference type="Proteomes" id="UP000625711"/>
    </source>
</evidence>
<proteinExistence type="predicted"/>
<dbReference type="CDD" id="cd09272">
    <property type="entry name" value="RNase_HI_RT_Ty1"/>
    <property type="match status" value="1"/>
</dbReference>
<protein>
    <recommendedName>
        <fullName evidence="1">Reverse transcriptase Ty1/copia-type domain-containing protein</fullName>
    </recommendedName>
</protein>
<dbReference type="EMBL" id="JAACXV010000373">
    <property type="protein sequence ID" value="KAF7279211.1"/>
    <property type="molecule type" value="Genomic_DNA"/>
</dbReference>
<feature type="domain" description="Reverse transcriptase Ty1/copia-type" evidence="1">
    <location>
        <begin position="26"/>
        <end position="106"/>
    </location>
</feature>
<dbReference type="AlphaFoldDB" id="A0A834MET9"/>
<organism evidence="2 3">
    <name type="scientific">Rhynchophorus ferrugineus</name>
    <name type="common">Red palm weevil</name>
    <name type="synonym">Curculio ferrugineus</name>
    <dbReference type="NCBI Taxonomy" id="354439"/>
    <lineage>
        <taxon>Eukaryota</taxon>
        <taxon>Metazoa</taxon>
        <taxon>Ecdysozoa</taxon>
        <taxon>Arthropoda</taxon>
        <taxon>Hexapoda</taxon>
        <taxon>Insecta</taxon>
        <taxon>Pterygota</taxon>
        <taxon>Neoptera</taxon>
        <taxon>Endopterygota</taxon>
        <taxon>Coleoptera</taxon>
        <taxon>Polyphaga</taxon>
        <taxon>Cucujiformia</taxon>
        <taxon>Curculionidae</taxon>
        <taxon>Dryophthorinae</taxon>
        <taxon>Rhynchophorus</taxon>
    </lineage>
</organism>
<keyword evidence="3" id="KW-1185">Reference proteome</keyword>
<accession>A0A834MET9</accession>
<dbReference type="Proteomes" id="UP000625711">
    <property type="component" value="Unassembled WGS sequence"/>
</dbReference>
<gene>
    <name evidence="2" type="ORF">GWI33_007529</name>
</gene>
<name>A0A834MET9_RHYFE</name>
<reference evidence="2" key="1">
    <citation type="submission" date="2020-08" db="EMBL/GenBank/DDBJ databases">
        <title>Genome sequencing and assembly of the red palm weevil Rhynchophorus ferrugineus.</title>
        <authorList>
            <person name="Dias G.B."/>
            <person name="Bergman C.M."/>
            <person name="Manee M."/>
        </authorList>
    </citation>
    <scope>NUCLEOTIDE SEQUENCE</scope>
    <source>
        <strain evidence="2">AA-2017</strain>
        <tissue evidence="2">Whole larva</tissue>
    </source>
</reference>
<sequence length="308" mass="34802">MDEEIDSLKEKSWELEDLPKGAKAIPFLYVDDGLVAATNQTDLELFLRQLKTKFRITAATAAYFLGLQIEKEDDGSIKINQEAYAKDVLKRFKFSECKAVSTPMLKSRETLQSGKEMQRISDLKCECLLENLTAEDVTPLKSVLLYVAGTINYYAITHRSNPESASLKCYSNTDFGGCLKIGRSTSEVVINQRQATVATSITEAELVAANDAVKDIVWLNRLFRRIARVQDVPVLKMDNSAATRLTQNPEFHLRTKIISTKHFFIREKFAERVLGIQHVPTEQQVADIMIKPLQRTRLQVLCGELVLL</sequence>
<dbReference type="PANTHER" id="PTHR11439">
    <property type="entry name" value="GAG-POL-RELATED RETROTRANSPOSON"/>
    <property type="match status" value="1"/>
</dbReference>
<evidence type="ECO:0000313" key="2">
    <source>
        <dbReference type="EMBL" id="KAF7279211.1"/>
    </source>
</evidence>
<comment type="caution">
    <text evidence="2">The sequence shown here is derived from an EMBL/GenBank/DDBJ whole genome shotgun (WGS) entry which is preliminary data.</text>
</comment>
<dbReference type="OrthoDB" id="444394at2759"/>
<dbReference type="InterPro" id="IPR013103">
    <property type="entry name" value="RVT_2"/>
</dbReference>